<feature type="domain" description="Dynein regulatory complex subunit 7 C-terminal" evidence="17">
    <location>
        <begin position="730"/>
        <end position="838"/>
    </location>
</feature>
<dbReference type="InterPro" id="IPR038765">
    <property type="entry name" value="Papain-like_cys_pep_sf"/>
</dbReference>
<name>A0A3Q1JHR3_ANATE</name>
<reference evidence="18" key="2">
    <citation type="submission" date="2025-08" db="UniProtKB">
        <authorList>
            <consortium name="Ensembl"/>
        </authorList>
    </citation>
    <scope>IDENTIFICATION</scope>
</reference>
<evidence type="ECO:0000259" key="17">
    <source>
        <dbReference type="Pfam" id="PF24671"/>
    </source>
</evidence>
<dbReference type="AlphaFoldDB" id="A0A3Q1JHR3"/>
<dbReference type="SUPFAM" id="SSF54001">
    <property type="entry name" value="Cysteine proteinases"/>
    <property type="match status" value="1"/>
</dbReference>
<dbReference type="GO" id="GO:0030317">
    <property type="term" value="P:flagellated sperm motility"/>
    <property type="evidence" value="ECO:0007669"/>
    <property type="project" value="TreeGrafter"/>
</dbReference>
<evidence type="ECO:0000256" key="9">
    <source>
        <dbReference type="ARBA" id="ARBA00023069"/>
    </source>
</evidence>
<feature type="region of interest" description="Disordered" evidence="14">
    <location>
        <begin position="1"/>
        <end position="37"/>
    </location>
</feature>
<dbReference type="PANTHER" id="PTHR35249">
    <property type="entry name" value="DYNEIN REGULATORY COMPLEX SUBUNIT 7"/>
    <property type="match status" value="1"/>
</dbReference>
<proteinExistence type="inferred from homology"/>
<keyword evidence="19" id="KW-1185">Reference proteome</keyword>
<dbReference type="InParanoid" id="A0A3Q1JHR3"/>
<comment type="similarity">
    <text evidence="2">Belongs to the DRC7 family.</text>
</comment>
<reference evidence="18" key="3">
    <citation type="submission" date="2025-09" db="UniProtKB">
        <authorList>
            <consortium name="Ensembl"/>
        </authorList>
    </citation>
    <scope>IDENTIFICATION</scope>
</reference>
<feature type="domain" description="Dynein regulatory complex subunit 7 MORN" evidence="16">
    <location>
        <begin position="401"/>
        <end position="683"/>
    </location>
</feature>
<feature type="domain" description="CEP76/DRC7 peptidase-like" evidence="15">
    <location>
        <begin position="266"/>
        <end position="338"/>
    </location>
</feature>
<evidence type="ECO:0000256" key="6">
    <source>
        <dbReference type="ARBA" id="ARBA00022846"/>
    </source>
</evidence>
<dbReference type="Pfam" id="PF24656">
    <property type="entry name" value="CEPT76_peptidase"/>
    <property type="match status" value="1"/>
</dbReference>
<dbReference type="Pfam" id="PF24671">
    <property type="entry name" value="DRC7_C"/>
    <property type="match status" value="1"/>
</dbReference>
<dbReference type="InterPro" id="IPR033551">
    <property type="entry name" value="DRC7/lobo"/>
</dbReference>
<dbReference type="InterPro" id="IPR056291">
    <property type="entry name" value="MORN_DRC7"/>
</dbReference>
<protein>
    <recommendedName>
        <fullName evidence="3">Dynein regulatory complex subunit 7</fullName>
    </recommendedName>
    <alternativeName>
        <fullName evidence="12">Coiled-coil domain-containing protein 135</fullName>
    </alternativeName>
    <alternativeName>
        <fullName evidence="13">Coiled-coil domain-containing protein lobo homolog</fullName>
    </alternativeName>
</protein>
<evidence type="ECO:0000256" key="2">
    <source>
        <dbReference type="ARBA" id="ARBA00010738"/>
    </source>
</evidence>
<keyword evidence="11" id="KW-0966">Cell projection</keyword>
<evidence type="ECO:0000256" key="4">
    <source>
        <dbReference type="ARBA" id="ARBA00022490"/>
    </source>
</evidence>
<dbReference type="Proteomes" id="UP000265040">
    <property type="component" value="Chromosome 7"/>
</dbReference>
<dbReference type="PANTHER" id="PTHR35249:SF2">
    <property type="entry name" value="DYNEIN REGULATORY COMPLEX SUBUNIT 7"/>
    <property type="match status" value="1"/>
</dbReference>
<evidence type="ECO:0000256" key="14">
    <source>
        <dbReference type="SAM" id="MobiDB-lite"/>
    </source>
</evidence>
<evidence type="ECO:0000256" key="5">
    <source>
        <dbReference type="ARBA" id="ARBA00022782"/>
    </source>
</evidence>
<sequence length="840" mass="98630">METLLESDSEEQHRGGETQDEDGDLEETLTDVHGSASQELLQDLDNSDDLFPESYRINSPDEIRLLAIADNFQRQYSHLYPDRKPLLLCPVNECGVKKFVSTTLRPTPTTYPQLFTWEGCASFVADFLTLDLLEPPAELPRFLFSSTSVLQNRRATCFEVATLLCSLLLGAYYDAYCVSGYAVKEMCLLDQSLQDCPLLDTKVNSQISEQEQQENKYTVKPQRELKSRFVIEQERKNQQAEAELLKQKPQEEDEQRPDDPLRGLRVHCWVLVLSGSRSIQENFFIDPLTGNSYSTSDDNFLGVESVWNNLNYYVNMQDCSNGCADMSYDLEDLRMWEPVLFGAASKKQLILDVLKKKEKKMTSKINKDDEEEDEDPRAFEMPRSWVSYITIAKKELETCWPEGHKLTRYRKAQLEKFAPYLRSDGLITRLTTYRDLDCTEVTAVKEWYQHRKDHLEQREINKVDSFTTERFKRGRRFHLLFHRYKSHTSEFEHEMAFSSARVDELVRRVLSSGEMTEIFEGRSDFLYYRQVVFDRHVQFCELYDDDDPDDQPVQKVVERFHRNKFKPANEDVAERVFLIIQRRIEVTYHLEDHRFIPSKRSFIKPEESTEQKKAEDFTPAMVSSFQVDPSEKPLQTLTLYNMLQALMKDEEKVLLQISRSKKEVRDIVACRQQEEGNVQLLFSPWTTTGAAKARKQREEMERLAVEEQRWLQEKKKDILAPLLIRLDNAETLSAEDAKQLHRDCLAEFKQRLVEQANLIQERYEKETLELQKKQEWYQQNQLNMSKEEEKEYQSYCAEKTLQIHVAKKRLSVHKEAAPQKYLALDQRLKRDPRLAPHLLS</sequence>
<evidence type="ECO:0000313" key="19">
    <source>
        <dbReference type="Proteomes" id="UP000265040"/>
    </source>
</evidence>
<dbReference type="STRING" id="64144.ENSATEP00000030288"/>
<dbReference type="Pfam" id="PF24667">
    <property type="entry name" value="MORN_DRC7"/>
    <property type="match status" value="1"/>
</dbReference>
<keyword evidence="7" id="KW-0744">Spermatogenesis</keyword>
<reference evidence="18" key="1">
    <citation type="submission" date="2021-04" db="EMBL/GenBank/DDBJ databases">
        <authorList>
            <consortium name="Wellcome Sanger Institute Data Sharing"/>
        </authorList>
    </citation>
    <scope>NUCLEOTIDE SEQUENCE [LARGE SCALE GENOMIC DNA]</scope>
</reference>
<organism evidence="18 19">
    <name type="scientific">Anabas testudineus</name>
    <name type="common">Climbing perch</name>
    <name type="synonym">Anthias testudineus</name>
    <dbReference type="NCBI Taxonomy" id="64144"/>
    <lineage>
        <taxon>Eukaryota</taxon>
        <taxon>Metazoa</taxon>
        <taxon>Chordata</taxon>
        <taxon>Craniata</taxon>
        <taxon>Vertebrata</taxon>
        <taxon>Euteleostomi</taxon>
        <taxon>Actinopterygii</taxon>
        <taxon>Neopterygii</taxon>
        <taxon>Teleostei</taxon>
        <taxon>Neoteleostei</taxon>
        <taxon>Acanthomorphata</taxon>
        <taxon>Anabantaria</taxon>
        <taxon>Anabantiformes</taxon>
        <taxon>Anabantoidei</taxon>
        <taxon>Anabantidae</taxon>
        <taxon>Anabas</taxon>
    </lineage>
</organism>
<dbReference type="CTD" id="555782"/>
<accession>A0A3Q1JHR3</accession>
<evidence type="ECO:0000256" key="7">
    <source>
        <dbReference type="ARBA" id="ARBA00022871"/>
    </source>
</evidence>
<evidence type="ECO:0000259" key="15">
    <source>
        <dbReference type="Pfam" id="PF24656"/>
    </source>
</evidence>
<evidence type="ECO:0000256" key="10">
    <source>
        <dbReference type="ARBA" id="ARBA00023212"/>
    </source>
</evidence>
<keyword evidence="9" id="KW-0969">Cilium</keyword>
<feature type="compositionally biased region" description="Acidic residues" evidence="14">
    <location>
        <begin position="18"/>
        <end position="29"/>
    </location>
</feature>
<dbReference type="InterPro" id="IPR056290">
    <property type="entry name" value="CEPT76/DRC7_peptidase-like_dom"/>
</dbReference>
<keyword evidence="8" id="KW-0175">Coiled coil</keyword>
<evidence type="ECO:0000313" key="18">
    <source>
        <dbReference type="Ensembl" id="ENSATEP00000030288.2"/>
    </source>
</evidence>
<keyword evidence="4" id="KW-0963">Cytoplasm</keyword>
<keyword evidence="5" id="KW-0221">Differentiation</keyword>
<evidence type="ECO:0000256" key="8">
    <source>
        <dbReference type="ARBA" id="ARBA00023054"/>
    </source>
</evidence>
<evidence type="ECO:0000256" key="13">
    <source>
        <dbReference type="ARBA" id="ARBA00031733"/>
    </source>
</evidence>
<dbReference type="GeneTree" id="ENSGT00940000166641"/>
<keyword evidence="10" id="KW-0206">Cytoskeleton</keyword>
<dbReference type="GeneID" id="113167576"/>
<keyword evidence="6" id="KW-0282">Flagellum</keyword>
<evidence type="ECO:0000256" key="11">
    <source>
        <dbReference type="ARBA" id="ARBA00023273"/>
    </source>
</evidence>
<dbReference type="OrthoDB" id="10262874at2759"/>
<evidence type="ECO:0000259" key="16">
    <source>
        <dbReference type="Pfam" id="PF24667"/>
    </source>
</evidence>
<evidence type="ECO:0000256" key="12">
    <source>
        <dbReference type="ARBA" id="ARBA00031627"/>
    </source>
</evidence>
<dbReference type="GO" id="GO:0007283">
    <property type="term" value="P:spermatogenesis"/>
    <property type="evidence" value="ECO:0007669"/>
    <property type="project" value="UniProtKB-KW"/>
</dbReference>
<dbReference type="RefSeq" id="XP_026224108.1">
    <property type="nucleotide sequence ID" value="XM_026368323.1"/>
</dbReference>
<dbReference type="InterPro" id="IPR056292">
    <property type="entry name" value="DRC7_C"/>
</dbReference>
<comment type="subcellular location">
    <subcellularLocation>
        <location evidence="1">Cytoplasm</location>
        <location evidence="1">Cytoskeleton</location>
        <location evidence="1">Flagellum axoneme</location>
    </subcellularLocation>
</comment>
<evidence type="ECO:0000256" key="1">
    <source>
        <dbReference type="ARBA" id="ARBA00004611"/>
    </source>
</evidence>
<dbReference type="GO" id="GO:0030154">
    <property type="term" value="P:cell differentiation"/>
    <property type="evidence" value="ECO:0007669"/>
    <property type="project" value="UniProtKB-KW"/>
</dbReference>
<evidence type="ECO:0000256" key="3">
    <source>
        <dbReference type="ARBA" id="ARBA00021303"/>
    </source>
</evidence>
<dbReference type="Ensembl" id="ENSATET00000030746.3">
    <property type="protein sequence ID" value="ENSATEP00000030288.2"/>
    <property type="gene ID" value="ENSATEG00000020891.3"/>
</dbReference>
<dbReference type="GO" id="GO:0031514">
    <property type="term" value="C:motile cilium"/>
    <property type="evidence" value="ECO:0007669"/>
    <property type="project" value="TreeGrafter"/>
</dbReference>